<keyword evidence="3" id="KW-1185">Reference proteome</keyword>
<dbReference type="InterPro" id="IPR050765">
    <property type="entry name" value="Riboflavin_Biosynth_HTPR"/>
</dbReference>
<name>A0A2V3WB84_9BACI</name>
<dbReference type="PANTHER" id="PTHR38011:SF12">
    <property type="entry name" value="BIFUNCTIONAL DEAMINASE-REDUCTASE DOMAIN PROTEIN"/>
    <property type="match status" value="1"/>
</dbReference>
<feature type="domain" description="Bacterial bifunctional deaminase-reductase C-terminal" evidence="1">
    <location>
        <begin position="3"/>
        <end position="174"/>
    </location>
</feature>
<comment type="caution">
    <text evidence="2">The sequence shown here is derived from an EMBL/GenBank/DDBJ whole genome shotgun (WGS) entry which is preliminary data.</text>
</comment>
<protein>
    <submittedName>
        <fullName evidence="2">Dihydrofolate reductase</fullName>
    </submittedName>
</protein>
<accession>A0A2V3WB84</accession>
<gene>
    <name evidence="2" type="ORF">DFR56_101326</name>
</gene>
<dbReference type="Proteomes" id="UP000247978">
    <property type="component" value="Unassembled WGS sequence"/>
</dbReference>
<dbReference type="Pfam" id="PF01872">
    <property type="entry name" value="RibD_C"/>
    <property type="match status" value="1"/>
</dbReference>
<dbReference type="SUPFAM" id="SSF53597">
    <property type="entry name" value="Dihydrofolate reductase-like"/>
    <property type="match status" value="1"/>
</dbReference>
<evidence type="ECO:0000259" key="1">
    <source>
        <dbReference type="Pfam" id="PF01872"/>
    </source>
</evidence>
<dbReference type="InterPro" id="IPR024072">
    <property type="entry name" value="DHFR-like_dom_sf"/>
</dbReference>
<dbReference type="OrthoDB" id="195113at2"/>
<dbReference type="InterPro" id="IPR002734">
    <property type="entry name" value="RibDG_C"/>
</dbReference>
<dbReference type="GO" id="GO:0008703">
    <property type="term" value="F:5-amino-6-(5-phosphoribosylamino)uracil reductase activity"/>
    <property type="evidence" value="ECO:0007669"/>
    <property type="project" value="InterPro"/>
</dbReference>
<dbReference type="Gene3D" id="3.40.430.10">
    <property type="entry name" value="Dihydrofolate Reductase, subunit A"/>
    <property type="match status" value="1"/>
</dbReference>
<organism evidence="2 3">
    <name type="scientific">Pseudogracilibacillus auburnensis</name>
    <dbReference type="NCBI Taxonomy" id="1494959"/>
    <lineage>
        <taxon>Bacteria</taxon>
        <taxon>Bacillati</taxon>
        <taxon>Bacillota</taxon>
        <taxon>Bacilli</taxon>
        <taxon>Bacillales</taxon>
        <taxon>Bacillaceae</taxon>
        <taxon>Pseudogracilibacillus</taxon>
    </lineage>
</organism>
<sequence>MGKVVIDMSISLDGFVTGENDGPEQPLGENAAVLHDWLFSGDQVSHVNEFFKLSEINREVLDASQKNAGAMIVGRGTYDIVNGWGGSHPNKGVPVFVVTHNHPEFVPQGTTPFTFVSDGVTSAVAKAKEVAGDKEIGVAGAHVSEQCLDAGLVDELFLHIVPVILGKGKRFFKAFTPLEIIEVIHASNVTHIRYKVIPKKQAKM</sequence>
<proteinExistence type="predicted"/>
<dbReference type="GO" id="GO:0009231">
    <property type="term" value="P:riboflavin biosynthetic process"/>
    <property type="evidence" value="ECO:0007669"/>
    <property type="project" value="InterPro"/>
</dbReference>
<dbReference type="AlphaFoldDB" id="A0A2V3WB84"/>
<dbReference type="RefSeq" id="WP_110393678.1">
    <property type="nucleotide sequence ID" value="NZ_JBHUHB010000001.1"/>
</dbReference>
<dbReference type="PANTHER" id="PTHR38011">
    <property type="entry name" value="DIHYDROFOLATE REDUCTASE FAMILY PROTEIN (AFU_ORTHOLOGUE AFUA_8G06820)"/>
    <property type="match status" value="1"/>
</dbReference>
<dbReference type="EMBL" id="QJJQ01000001">
    <property type="protein sequence ID" value="PXW90414.1"/>
    <property type="molecule type" value="Genomic_DNA"/>
</dbReference>
<evidence type="ECO:0000313" key="3">
    <source>
        <dbReference type="Proteomes" id="UP000247978"/>
    </source>
</evidence>
<evidence type="ECO:0000313" key="2">
    <source>
        <dbReference type="EMBL" id="PXW90414.1"/>
    </source>
</evidence>
<reference evidence="2 3" key="1">
    <citation type="submission" date="2018-05" db="EMBL/GenBank/DDBJ databases">
        <title>Genomic Encyclopedia of Type Strains, Phase IV (KMG-IV): sequencing the most valuable type-strain genomes for metagenomic binning, comparative biology and taxonomic classification.</title>
        <authorList>
            <person name="Goeker M."/>
        </authorList>
    </citation>
    <scope>NUCLEOTIDE SEQUENCE [LARGE SCALE GENOMIC DNA]</scope>
    <source>
        <strain evidence="2 3">DSM 28556</strain>
    </source>
</reference>